<feature type="region of interest" description="Disordered" evidence="1">
    <location>
        <begin position="67"/>
        <end position="92"/>
    </location>
</feature>
<dbReference type="EMBL" id="NISK01000003">
    <property type="protein sequence ID" value="OWQ95739.1"/>
    <property type="molecule type" value="Genomic_DNA"/>
</dbReference>
<dbReference type="AlphaFoldDB" id="A0A246JRX9"/>
<sequence>MADNAIMVRRQGGGDGGGGKVTLESLEQYAARLNRMNFTIAQGIHWFVATRTTPDGEIQHVLDSRKMFDGDESPNGPVRRAASNLRVPYSDR</sequence>
<feature type="region of interest" description="Disordered" evidence="1">
    <location>
        <begin position="1"/>
        <end position="20"/>
    </location>
</feature>
<gene>
    <name evidence="2" type="ORF">CDQ92_13230</name>
</gene>
<protein>
    <submittedName>
        <fullName evidence="2">Uncharacterized protein</fullName>
    </submittedName>
</protein>
<evidence type="ECO:0000256" key="1">
    <source>
        <dbReference type="SAM" id="MobiDB-lite"/>
    </source>
</evidence>
<proteinExistence type="predicted"/>
<organism evidence="2 3">
    <name type="scientific">Sphingopyxis bauzanensis</name>
    <dbReference type="NCBI Taxonomy" id="651663"/>
    <lineage>
        <taxon>Bacteria</taxon>
        <taxon>Pseudomonadati</taxon>
        <taxon>Pseudomonadota</taxon>
        <taxon>Alphaproteobacteria</taxon>
        <taxon>Sphingomonadales</taxon>
        <taxon>Sphingomonadaceae</taxon>
        <taxon>Sphingopyxis</taxon>
    </lineage>
</organism>
<dbReference type="RefSeq" id="WP_088441841.1">
    <property type="nucleotide sequence ID" value="NZ_BMMC01000002.1"/>
</dbReference>
<reference evidence="2 3" key="1">
    <citation type="journal article" date="2010" name="Int. J. Syst. Evol. Microbiol.">
        <title>Sphingopyxis bauzanensis sp. nov., a psychrophilic bacterium isolated from soil.</title>
        <authorList>
            <person name="Zhang D.C."/>
            <person name="Liu H.C."/>
            <person name="Xin Y.H."/>
            <person name="Zhou Y.G."/>
            <person name="Schinner F."/>
            <person name="Margesin R."/>
        </authorList>
    </citation>
    <scope>NUCLEOTIDE SEQUENCE [LARGE SCALE GENOMIC DNA]</scope>
    <source>
        <strain evidence="2 3">DSM 22271</strain>
    </source>
</reference>
<keyword evidence="3" id="KW-1185">Reference proteome</keyword>
<name>A0A246JRX9_9SPHN</name>
<evidence type="ECO:0000313" key="2">
    <source>
        <dbReference type="EMBL" id="OWQ95739.1"/>
    </source>
</evidence>
<evidence type="ECO:0000313" key="3">
    <source>
        <dbReference type="Proteomes" id="UP000197361"/>
    </source>
</evidence>
<dbReference type="Proteomes" id="UP000197361">
    <property type="component" value="Unassembled WGS sequence"/>
</dbReference>
<feature type="compositionally biased region" description="Gly residues" evidence="1">
    <location>
        <begin position="11"/>
        <end position="20"/>
    </location>
</feature>
<comment type="caution">
    <text evidence="2">The sequence shown here is derived from an EMBL/GenBank/DDBJ whole genome shotgun (WGS) entry which is preliminary data.</text>
</comment>
<dbReference type="OrthoDB" id="9940039at2"/>
<accession>A0A246JRX9</accession>